<organism evidence="1 2">
    <name type="scientific">Ilex paraguariensis</name>
    <name type="common">yerba mate</name>
    <dbReference type="NCBI Taxonomy" id="185542"/>
    <lineage>
        <taxon>Eukaryota</taxon>
        <taxon>Viridiplantae</taxon>
        <taxon>Streptophyta</taxon>
        <taxon>Embryophyta</taxon>
        <taxon>Tracheophyta</taxon>
        <taxon>Spermatophyta</taxon>
        <taxon>Magnoliopsida</taxon>
        <taxon>eudicotyledons</taxon>
        <taxon>Gunneridae</taxon>
        <taxon>Pentapetalae</taxon>
        <taxon>asterids</taxon>
        <taxon>campanulids</taxon>
        <taxon>Aquifoliales</taxon>
        <taxon>Aquifoliaceae</taxon>
        <taxon>Ilex</taxon>
    </lineage>
</organism>
<gene>
    <name evidence="1" type="ORF">ILEXP_LOCUS13867</name>
</gene>
<dbReference type="AlphaFoldDB" id="A0ABC8RSQ0"/>
<proteinExistence type="predicted"/>
<evidence type="ECO:0000313" key="1">
    <source>
        <dbReference type="EMBL" id="CAK9146034.1"/>
    </source>
</evidence>
<dbReference type="EMBL" id="CAUOFW020001531">
    <property type="protein sequence ID" value="CAK9146034.1"/>
    <property type="molecule type" value="Genomic_DNA"/>
</dbReference>
<evidence type="ECO:0000313" key="2">
    <source>
        <dbReference type="Proteomes" id="UP001642360"/>
    </source>
</evidence>
<sequence>MAEGMDKEMDLRDERKAGWDTPKNVDELLEGAEKLSENPSVVVTMAQVEPFVFHSGLINLSHRPHRCLYPGQIGSVASVPCGIFEQEKKLQLSWSKPQCSHWHAAEKICILTNHTKQREIACVAKSKTSKATPYDPSEEIHPTPMKILQLALDPLTMAIDDLIHLF</sequence>
<reference evidence="1 2" key="1">
    <citation type="submission" date="2024-02" db="EMBL/GenBank/DDBJ databases">
        <authorList>
            <person name="Vignale AGUSTIN F."/>
            <person name="Sosa J E."/>
            <person name="Modenutti C."/>
        </authorList>
    </citation>
    <scope>NUCLEOTIDE SEQUENCE [LARGE SCALE GENOMIC DNA]</scope>
</reference>
<comment type="caution">
    <text evidence="1">The sequence shown here is derived from an EMBL/GenBank/DDBJ whole genome shotgun (WGS) entry which is preliminary data.</text>
</comment>
<name>A0ABC8RSQ0_9AQUA</name>
<dbReference type="Proteomes" id="UP001642360">
    <property type="component" value="Unassembled WGS sequence"/>
</dbReference>
<keyword evidence="2" id="KW-1185">Reference proteome</keyword>
<accession>A0ABC8RSQ0</accession>
<protein>
    <submittedName>
        <fullName evidence="1">Uncharacterized protein</fullName>
    </submittedName>
</protein>